<dbReference type="EMBL" id="JAAZON010000657">
    <property type="protein sequence ID" value="NMC64360.1"/>
    <property type="molecule type" value="Genomic_DNA"/>
</dbReference>
<evidence type="ECO:0000313" key="2">
    <source>
        <dbReference type="Proteomes" id="UP000524246"/>
    </source>
</evidence>
<accession>A0A7X9IL38</accession>
<comment type="caution">
    <text evidence="1">The sequence shown here is derived from an EMBL/GenBank/DDBJ whole genome shotgun (WGS) entry which is preliminary data.</text>
</comment>
<sequence>MLSSFSGQYRSKQDGPFDQLDESIAQVWQSFYEDNAVLIRNNASLHHVVLRALGKRKDSKSTDPGQDKAVL</sequence>
<dbReference type="AlphaFoldDB" id="A0A7X9IL38"/>
<reference evidence="1 2" key="1">
    <citation type="journal article" date="2020" name="Biotechnol. Biofuels">
        <title>New insights from the biogas microbiome by comprehensive genome-resolved metagenomics of nearly 1600 species originating from multiple anaerobic digesters.</title>
        <authorList>
            <person name="Campanaro S."/>
            <person name="Treu L."/>
            <person name="Rodriguez-R L.M."/>
            <person name="Kovalovszki A."/>
            <person name="Ziels R.M."/>
            <person name="Maus I."/>
            <person name="Zhu X."/>
            <person name="Kougias P.G."/>
            <person name="Basile A."/>
            <person name="Luo G."/>
            <person name="Schluter A."/>
            <person name="Konstantinidis K.T."/>
            <person name="Angelidaki I."/>
        </authorList>
    </citation>
    <scope>NUCLEOTIDE SEQUENCE [LARGE SCALE GENOMIC DNA]</scope>
    <source>
        <strain evidence="1">AS27yjCOA_65</strain>
    </source>
</reference>
<gene>
    <name evidence="1" type="ORF">GYA55_14445</name>
</gene>
<organism evidence="1 2">
    <name type="scientific">SAR324 cluster bacterium</name>
    <dbReference type="NCBI Taxonomy" id="2024889"/>
    <lineage>
        <taxon>Bacteria</taxon>
        <taxon>Deltaproteobacteria</taxon>
        <taxon>SAR324 cluster</taxon>
    </lineage>
</organism>
<evidence type="ECO:0000313" key="1">
    <source>
        <dbReference type="EMBL" id="NMC64360.1"/>
    </source>
</evidence>
<dbReference type="Proteomes" id="UP000524246">
    <property type="component" value="Unassembled WGS sequence"/>
</dbReference>
<proteinExistence type="predicted"/>
<name>A0A7X9IL38_9DELT</name>
<protein>
    <submittedName>
        <fullName evidence="1">Uncharacterized protein</fullName>
    </submittedName>
</protein>